<evidence type="ECO:0000313" key="2">
    <source>
        <dbReference type="Proteomes" id="UP001164539"/>
    </source>
</evidence>
<organism evidence="1 2">
    <name type="scientific">Melia azedarach</name>
    <name type="common">Chinaberry tree</name>
    <dbReference type="NCBI Taxonomy" id="155640"/>
    <lineage>
        <taxon>Eukaryota</taxon>
        <taxon>Viridiplantae</taxon>
        <taxon>Streptophyta</taxon>
        <taxon>Embryophyta</taxon>
        <taxon>Tracheophyta</taxon>
        <taxon>Spermatophyta</taxon>
        <taxon>Magnoliopsida</taxon>
        <taxon>eudicotyledons</taxon>
        <taxon>Gunneridae</taxon>
        <taxon>Pentapetalae</taxon>
        <taxon>rosids</taxon>
        <taxon>malvids</taxon>
        <taxon>Sapindales</taxon>
        <taxon>Meliaceae</taxon>
        <taxon>Melia</taxon>
    </lineage>
</organism>
<sequence>MVMNGSCNENLDTHQPHGQASSPAMDVSSSSVDEFCARHQPHGQEMTEGREVDGNQAGNNIEMDIVMNQQDLPAGNSATKVSGSLPNNEFFSKEQEMIEEREVHGNETGNNIGKEILAADQPHAQEMIEGRELHGNQGGNNIEKEILATDLSHAQASSGYFPDGSMSWEKMHGQASSGYLPHEDVSWEEILATNQPPGQASSLPMDLSPSFLEECLGEFELNEQEIAEGEEVDGNQGNNVVMNQHVPGNSAMEMSGSLSNKEFFSTEQEMNEDRQVHGNQAGSNIEKEILATHQPHAQEITEGREGDGIQGNNVEMNIVTNHQHIVLGNSAAMEMSGSLLSNEILATGQEMIEVREVHGNQSGNNEILTTGQEVNEARQIHGNQAGNNIVKEILATHQPHAQLTIEDKVNANQAGNNIEIVDINHQDVVGNSSLSVSNTQRKKQSKVWKEMTKYKGADGRDCARCNHCEKEFDGSSKKGTTHLNNHLVRCRRKRNSGGEDVDKSKDQTTNLTSSVVIQEKSVFDLIKSCFDEDGYLNDEWYGTYPEEIFAKGWDPIALNSRKVEILQVYKEAKEELSKCFSQLSCRFSLLIEAHSGYYLLKVCYTDNSWEPKRKAIGFYAANMAEERQHNYPNLVKFLKESCLDLKIDENICSIIYDDPTDDYFITGDGKDVIGEINCWFNHRGNSLPYIGFLCSVEMLESLCSDFEQSWAEWLWRTFGGLKKCIGYVNSTPSNNHNFQIAVDNAKSTGKKVDNSDPFPKNGDSVYDFKDAVGFKEAFCELELINSDFKSRSINLTANQWDEATAICEHFNKLWGVFNTLSAGGYTTLTQCFTDFYRVYIRLLPLLQISQSYHHDKEASTMTEKFVSKLEKYNLFLVIAVILDPRFKMDMVQLWYKKIYGPNADVYFKKVKNDFTNIYKEYYAKVFESGDTTSSYLDAMGRLFTFSPKSSELKRYLNDPKVPSVAEFDILAWWRAYTPIFPTLARMARDFLAIPFFDCYRHLPYFVIGFICDLKFPDDDIKQAFLCLSEWFKSPEK</sequence>
<gene>
    <name evidence="1" type="ORF">OWV82_006840</name>
</gene>
<proteinExistence type="predicted"/>
<reference evidence="1 2" key="1">
    <citation type="journal article" date="2023" name="Science">
        <title>Complex scaffold remodeling in plant triterpene biosynthesis.</title>
        <authorList>
            <person name="De La Pena R."/>
            <person name="Hodgson H."/>
            <person name="Liu J.C."/>
            <person name="Stephenson M.J."/>
            <person name="Martin A.C."/>
            <person name="Owen C."/>
            <person name="Harkess A."/>
            <person name="Leebens-Mack J."/>
            <person name="Jimenez L.E."/>
            <person name="Osbourn A."/>
            <person name="Sattely E.S."/>
        </authorList>
    </citation>
    <scope>NUCLEOTIDE SEQUENCE [LARGE SCALE GENOMIC DNA]</scope>
    <source>
        <strain evidence="2">cv. JPN11</strain>
        <tissue evidence="1">Leaf</tissue>
    </source>
</reference>
<dbReference type="EMBL" id="CM051396">
    <property type="protein sequence ID" value="KAJ4723470.1"/>
    <property type="molecule type" value="Genomic_DNA"/>
</dbReference>
<accession>A0ACC1YIG6</accession>
<evidence type="ECO:0000313" key="1">
    <source>
        <dbReference type="EMBL" id="KAJ4723470.1"/>
    </source>
</evidence>
<protein>
    <submittedName>
        <fullName evidence="1">Zinc finger BED domain-containing protein</fullName>
    </submittedName>
</protein>
<dbReference type="Proteomes" id="UP001164539">
    <property type="component" value="Chromosome 3"/>
</dbReference>
<comment type="caution">
    <text evidence="1">The sequence shown here is derived from an EMBL/GenBank/DDBJ whole genome shotgun (WGS) entry which is preliminary data.</text>
</comment>
<name>A0ACC1YIG6_MELAZ</name>
<keyword evidence="2" id="KW-1185">Reference proteome</keyword>